<dbReference type="InterPro" id="IPR002505">
    <property type="entry name" value="PTA_PTB"/>
</dbReference>
<dbReference type="InterPro" id="IPR042113">
    <property type="entry name" value="P_AcTrfase_dom1"/>
</dbReference>
<organism evidence="6 7">
    <name type="scientific">Eiseniibacteriota bacterium</name>
    <dbReference type="NCBI Taxonomy" id="2212470"/>
    <lineage>
        <taxon>Bacteria</taxon>
        <taxon>Candidatus Eiseniibacteriota</taxon>
    </lineage>
</organism>
<comment type="caution">
    <text evidence="6">The sequence shown here is derived from an EMBL/GenBank/DDBJ whole genome shotgun (WGS) entry which is preliminary data.</text>
</comment>
<dbReference type="EMBL" id="VBOT01000098">
    <property type="protein sequence ID" value="TMQ50476.1"/>
    <property type="molecule type" value="Genomic_DNA"/>
</dbReference>
<dbReference type="InterPro" id="IPR050500">
    <property type="entry name" value="Phos_Acetyltrans/Butyryltrans"/>
</dbReference>
<dbReference type="InterPro" id="IPR042112">
    <property type="entry name" value="P_AcTrfase_dom2"/>
</dbReference>
<dbReference type="InterPro" id="IPR012147">
    <property type="entry name" value="P_Ac_Bu_trans"/>
</dbReference>
<evidence type="ECO:0000256" key="2">
    <source>
        <dbReference type="ARBA" id="ARBA00005656"/>
    </source>
</evidence>
<dbReference type="Gene3D" id="3.40.50.10750">
    <property type="entry name" value="Isocitrate/Isopropylmalate dehydrogenase-like"/>
    <property type="match status" value="1"/>
</dbReference>
<dbReference type="Proteomes" id="UP000320184">
    <property type="component" value="Unassembled WGS sequence"/>
</dbReference>
<dbReference type="Gene3D" id="3.40.50.10950">
    <property type="match status" value="1"/>
</dbReference>
<evidence type="ECO:0000259" key="5">
    <source>
        <dbReference type="Pfam" id="PF01515"/>
    </source>
</evidence>
<accession>A0A538SGI2</accession>
<dbReference type="NCBIfam" id="NF007233">
    <property type="entry name" value="PRK09653.1"/>
    <property type="match status" value="1"/>
</dbReference>
<protein>
    <submittedName>
        <fullName evidence="6">Phosphotransacetylase</fullName>
    </submittedName>
</protein>
<dbReference type="GO" id="GO:0008959">
    <property type="term" value="F:phosphate acetyltransferase activity"/>
    <property type="evidence" value="ECO:0007669"/>
    <property type="project" value="UniProtKB-EC"/>
</dbReference>
<gene>
    <name evidence="6" type="ORF">E6K73_07765</name>
</gene>
<evidence type="ECO:0000256" key="3">
    <source>
        <dbReference type="ARBA" id="ARBA00022679"/>
    </source>
</evidence>
<dbReference type="AlphaFoldDB" id="A0A538SGI2"/>
<keyword evidence="3" id="KW-0808">Transferase</keyword>
<name>A0A538SGI2_UNCEI</name>
<sequence>MSAVLEGIRRMARARTQRLLFAEAGDDRVVRAADRLSRDRLAQVSLIGAREALRSTARRCDVSLTGVECIDPGDPAEVERAARALKEARGERLQPPEVETLARDPLFQAAARVRAGLADCFVAGASRTTADVLRAALWLIGLMPEVRTLTSFFLMVVPSPPAAAGRTAGERVLMFADCGVVPDPTSEQLAEIACLAADHFGRLTRAVPHTAFLSFSTRGSAEHPRVVKVREACALARRRRPDLHFDGELQADAALDPGVARRKAPESVVAGRADVLIFPDLDSGNIGYKLVERLGGARAYGPILMGLRRQANDLSRGCSSEDVVEVATIACALSATAAAAARA</sequence>
<reference evidence="6 7" key="1">
    <citation type="journal article" date="2019" name="Nat. Microbiol.">
        <title>Mediterranean grassland soil C-N compound turnover is dependent on rainfall and depth, and is mediated by genomically divergent microorganisms.</title>
        <authorList>
            <person name="Diamond S."/>
            <person name="Andeer P.F."/>
            <person name="Li Z."/>
            <person name="Crits-Christoph A."/>
            <person name="Burstein D."/>
            <person name="Anantharaman K."/>
            <person name="Lane K.R."/>
            <person name="Thomas B.C."/>
            <person name="Pan C."/>
            <person name="Northen T.R."/>
            <person name="Banfield J.F."/>
        </authorList>
    </citation>
    <scope>NUCLEOTIDE SEQUENCE [LARGE SCALE GENOMIC DNA]</scope>
    <source>
        <strain evidence="6">WS_3</strain>
    </source>
</reference>
<keyword evidence="4" id="KW-0012">Acyltransferase</keyword>
<feature type="domain" description="Phosphate acetyl/butaryl transferase" evidence="5">
    <location>
        <begin position="5"/>
        <end position="331"/>
    </location>
</feature>
<dbReference type="SUPFAM" id="SSF53659">
    <property type="entry name" value="Isocitrate/Isopropylmalate dehydrogenase-like"/>
    <property type="match status" value="1"/>
</dbReference>
<evidence type="ECO:0000313" key="6">
    <source>
        <dbReference type="EMBL" id="TMQ50476.1"/>
    </source>
</evidence>
<proteinExistence type="inferred from homology"/>
<dbReference type="PIRSF" id="PIRSF000428">
    <property type="entry name" value="P_Ac_trans"/>
    <property type="match status" value="1"/>
</dbReference>
<dbReference type="PANTHER" id="PTHR43356">
    <property type="entry name" value="PHOSPHATE ACETYLTRANSFERASE"/>
    <property type="match status" value="1"/>
</dbReference>
<comment type="catalytic activity">
    <reaction evidence="1">
        <text>acetyl-CoA + phosphate = acetyl phosphate + CoA</text>
        <dbReference type="Rhea" id="RHEA:19521"/>
        <dbReference type="ChEBI" id="CHEBI:22191"/>
        <dbReference type="ChEBI" id="CHEBI:43474"/>
        <dbReference type="ChEBI" id="CHEBI:57287"/>
        <dbReference type="ChEBI" id="CHEBI:57288"/>
        <dbReference type="EC" id="2.3.1.8"/>
    </reaction>
</comment>
<dbReference type="Pfam" id="PF01515">
    <property type="entry name" value="PTA_PTB"/>
    <property type="match status" value="1"/>
</dbReference>
<dbReference type="PANTHER" id="PTHR43356:SF3">
    <property type="entry name" value="PHOSPHATE ACETYLTRANSFERASE"/>
    <property type="match status" value="1"/>
</dbReference>
<comment type="similarity">
    <text evidence="2">Belongs to the phosphate acetyltransferase and butyryltransferase family.</text>
</comment>
<evidence type="ECO:0000313" key="7">
    <source>
        <dbReference type="Proteomes" id="UP000320184"/>
    </source>
</evidence>
<evidence type="ECO:0000256" key="4">
    <source>
        <dbReference type="ARBA" id="ARBA00023315"/>
    </source>
</evidence>
<evidence type="ECO:0000256" key="1">
    <source>
        <dbReference type="ARBA" id="ARBA00000705"/>
    </source>
</evidence>